<keyword evidence="1" id="KW-0812">Transmembrane</keyword>
<feature type="transmembrane region" description="Helical" evidence="1">
    <location>
        <begin position="78"/>
        <end position="97"/>
    </location>
</feature>
<dbReference type="Proteomes" id="UP000051790">
    <property type="component" value="Unassembled WGS sequence"/>
</dbReference>
<feature type="transmembrane region" description="Helical" evidence="1">
    <location>
        <begin position="12"/>
        <end position="35"/>
    </location>
</feature>
<dbReference type="PATRIC" id="fig|1423769.4.peg.1540"/>
<evidence type="ECO:0000313" key="2">
    <source>
        <dbReference type="EMBL" id="KRL43978.1"/>
    </source>
</evidence>
<dbReference type="EMBL" id="AZEU01000174">
    <property type="protein sequence ID" value="KRL43978.1"/>
    <property type="molecule type" value="Genomic_DNA"/>
</dbReference>
<name>A0A0R1QP17_9LACO</name>
<keyword evidence="1" id="KW-0472">Membrane</keyword>
<comment type="caution">
    <text evidence="2">The sequence shown here is derived from an EMBL/GenBank/DDBJ whole genome shotgun (WGS) entry which is preliminary data.</text>
</comment>
<accession>A0A0R1QP17</accession>
<keyword evidence="3" id="KW-1185">Reference proteome</keyword>
<proteinExistence type="predicted"/>
<gene>
    <name evidence="2" type="ORF">FD01_GL001432</name>
</gene>
<organism evidence="2 3">
    <name type="scientific">Lacticaseibacillus manihotivorans DSM 13343 = JCM 12514</name>
    <dbReference type="NCBI Taxonomy" id="1423769"/>
    <lineage>
        <taxon>Bacteria</taxon>
        <taxon>Bacillati</taxon>
        <taxon>Bacillota</taxon>
        <taxon>Bacilli</taxon>
        <taxon>Lactobacillales</taxon>
        <taxon>Lactobacillaceae</taxon>
        <taxon>Lacticaseibacillus</taxon>
    </lineage>
</organism>
<sequence length="147" mass="16596">MRQLDERQRQLALRGVLWAFIALIVIFFFIISAQLLIGHALFADDTLMLTLILGVVLMPLIGYELAVDAYLSQQRAHLLPGFAIVFSWLAVGQWALIIQDIQLHLLDPVWTHGRVQIGAMTWLMASRGLAWPSLLGLRWHALDIACI</sequence>
<evidence type="ECO:0000313" key="3">
    <source>
        <dbReference type="Proteomes" id="UP000051790"/>
    </source>
</evidence>
<keyword evidence="1" id="KW-1133">Transmembrane helix</keyword>
<evidence type="ECO:0000256" key="1">
    <source>
        <dbReference type="SAM" id="Phobius"/>
    </source>
</evidence>
<dbReference type="AlphaFoldDB" id="A0A0R1QP17"/>
<protein>
    <submittedName>
        <fullName evidence="2">Uncharacterized protein</fullName>
    </submittedName>
</protein>
<dbReference type="RefSeq" id="WP_054715182.1">
    <property type="nucleotide sequence ID" value="NZ_AZEU01000174.1"/>
</dbReference>
<feature type="transmembrane region" description="Helical" evidence="1">
    <location>
        <begin position="47"/>
        <end position="66"/>
    </location>
</feature>
<reference evidence="2 3" key="1">
    <citation type="journal article" date="2015" name="Genome Announc.">
        <title>Expanding the biotechnology potential of lactobacilli through comparative genomics of 213 strains and associated genera.</title>
        <authorList>
            <person name="Sun Z."/>
            <person name="Harris H.M."/>
            <person name="McCann A."/>
            <person name="Guo C."/>
            <person name="Argimon S."/>
            <person name="Zhang W."/>
            <person name="Yang X."/>
            <person name="Jeffery I.B."/>
            <person name="Cooney J.C."/>
            <person name="Kagawa T.F."/>
            <person name="Liu W."/>
            <person name="Song Y."/>
            <person name="Salvetti E."/>
            <person name="Wrobel A."/>
            <person name="Rasinkangas P."/>
            <person name="Parkhill J."/>
            <person name="Rea M.C."/>
            <person name="O'Sullivan O."/>
            <person name="Ritari J."/>
            <person name="Douillard F.P."/>
            <person name="Paul Ross R."/>
            <person name="Yang R."/>
            <person name="Briner A.E."/>
            <person name="Felis G.E."/>
            <person name="de Vos W.M."/>
            <person name="Barrangou R."/>
            <person name="Klaenhammer T.R."/>
            <person name="Caufield P.W."/>
            <person name="Cui Y."/>
            <person name="Zhang H."/>
            <person name="O'Toole P.W."/>
        </authorList>
    </citation>
    <scope>NUCLEOTIDE SEQUENCE [LARGE SCALE GENOMIC DNA]</scope>
    <source>
        <strain evidence="2 3">DSM 13343</strain>
    </source>
</reference>